<name>F0S018_DESTD</name>
<dbReference type="SMART" id="SM00857">
    <property type="entry name" value="Resolvase"/>
    <property type="match status" value="1"/>
</dbReference>
<evidence type="ECO:0000313" key="4">
    <source>
        <dbReference type="EMBL" id="ADY73699.1"/>
    </source>
</evidence>
<dbReference type="Proteomes" id="UP000007102">
    <property type="component" value="Chromosome"/>
</dbReference>
<dbReference type="NCBIfam" id="NF033518">
    <property type="entry name" value="transpos_IS607"/>
    <property type="match status" value="1"/>
</dbReference>
<dbReference type="SUPFAM" id="SSF53041">
    <property type="entry name" value="Resolvase-like"/>
    <property type="match status" value="1"/>
</dbReference>
<dbReference type="InterPro" id="IPR009061">
    <property type="entry name" value="DNA-bd_dom_put_sf"/>
</dbReference>
<dbReference type="FunFam" id="3.40.50.1390:FF:000002">
    <property type="entry name" value="ORF1 in transposon ISC1904"/>
    <property type="match status" value="1"/>
</dbReference>
<dbReference type="Gene3D" id="3.40.50.1390">
    <property type="entry name" value="Resolvase, N-terminal catalytic domain"/>
    <property type="match status" value="1"/>
</dbReference>
<dbReference type="eggNOG" id="COG2452">
    <property type="taxonomic scope" value="Bacteria"/>
</dbReference>
<dbReference type="PANTHER" id="PTHR30461">
    <property type="entry name" value="DNA-INVERTASE FROM LAMBDOID PROPHAGE"/>
    <property type="match status" value="1"/>
</dbReference>
<proteinExistence type="predicted"/>
<organism evidence="4 5">
    <name type="scientific">Desulfurobacterium thermolithotrophum (strain DSM 11699 / BSA)</name>
    <dbReference type="NCBI Taxonomy" id="868864"/>
    <lineage>
        <taxon>Bacteria</taxon>
        <taxon>Pseudomonadati</taxon>
        <taxon>Aquificota</taxon>
        <taxon>Aquificia</taxon>
        <taxon>Desulfurobacteriales</taxon>
        <taxon>Desulfurobacteriaceae</taxon>
        <taxon>Desulfurobacterium</taxon>
    </lineage>
</organism>
<dbReference type="GO" id="GO:0003677">
    <property type="term" value="F:DNA binding"/>
    <property type="evidence" value="ECO:0007669"/>
    <property type="project" value="UniProtKB-KW"/>
</dbReference>
<dbReference type="PROSITE" id="PS51736">
    <property type="entry name" value="RECOMBINASES_3"/>
    <property type="match status" value="1"/>
</dbReference>
<evidence type="ECO:0000313" key="5">
    <source>
        <dbReference type="Proteomes" id="UP000007102"/>
    </source>
</evidence>
<accession>F0S018</accession>
<dbReference type="InterPro" id="IPR041657">
    <property type="entry name" value="HTH_17"/>
</dbReference>
<dbReference type="InterPro" id="IPR006119">
    <property type="entry name" value="Resolv_N"/>
</dbReference>
<dbReference type="InParanoid" id="F0S018"/>
<dbReference type="AlphaFoldDB" id="F0S018"/>
<sequence>MKAREVMEILRISRSTLRKLRKEGVLKAERLPNGHYDFDPESVYKYLLEKSGKPAERKTVIYARVSTLKQKQDLINQIEVAKNFCIARGWKIDGIYKDIASALNFDKRKDFQLLLNEILSYRIAKVVVTFRDRLTRTGFNFFENLFKRYGTEIVVINDYTNEKSDTEEIIEEIITLLHSFSMKLYSNRRKIRKILEDAHQ</sequence>
<dbReference type="RefSeq" id="WP_013638651.1">
    <property type="nucleotide sequence ID" value="NC_015185.1"/>
</dbReference>
<evidence type="ECO:0000259" key="3">
    <source>
        <dbReference type="PROSITE" id="PS51736"/>
    </source>
</evidence>
<dbReference type="Gene3D" id="1.10.1660.10">
    <property type="match status" value="1"/>
</dbReference>
<dbReference type="InterPro" id="IPR048046">
    <property type="entry name" value="Transpos_IS607"/>
</dbReference>
<keyword evidence="2" id="KW-0233">DNA recombination</keyword>
<dbReference type="InterPro" id="IPR036162">
    <property type="entry name" value="Resolvase-like_N_sf"/>
</dbReference>
<dbReference type="Pfam" id="PF12728">
    <property type="entry name" value="HTH_17"/>
    <property type="match status" value="1"/>
</dbReference>
<keyword evidence="5" id="KW-1185">Reference proteome</keyword>
<dbReference type="SUPFAM" id="SSF46955">
    <property type="entry name" value="Putative DNA-binding domain"/>
    <property type="match status" value="1"/>
</dbReference>
<dbReference type="HOGENOM" id="CLU_082093_0_0_0"/>
<dbReference type="STRING" id="868864.Dester_1062"/>
<dbReference type="PANTHER" id="PTHR30461:SF2">
    <property type="entry name" value="SERINE RECOMBINASE PINE-RELATED"/>
    <property type="match status" value="1"/>
</dbReference>
<reference evidence="4 5" key="1">
    <citation type="journal article" date="2011" name="Stand. Genomic Sci.">
        <title>Complete genome sequence of the thermophilic sulfur-reducer Desulfurobacterium thermolithotrophum type strain (BSA(T)) from a deep-sea hydrothermal vent.</title>
        <authorList>
            <person name="Goker M."/>
            <person name="Daligault H."/>
            <person name="Mwirichia R."/>
            <person name="Lapidus A."/>
            <person name="Lucas S."/>
            <person name="Deshpande S."/>
            <person name="Pagani I."/>
            <person name="Tapia R."/>
            <person name="Cheng J.F."/>
            <person name="Goodwin L."/>
            <person name="Pitluck S."/>
            <person name="Liolios K."/>
            <person name="Ivanova N."/>
            <person name="Mavromatis K."/>
            <person name="Mikhailova N."/>
            <person name="Pati A."/>
            <person name="Chen A."/>
            <person name="Palaniappan K."/>
            <person name="Han C."/>
            <person name="Land M."/>
            <person name="Hauser L."/>
            <person name="Pan C."/>
            <person name="Brambilla E.M."/>
            <person name="Rohde M."/>
            <person name="Spring S."/>
            <person name="Sikorski J."/>
            <person name="Wirth R."/>
            <person name="Detter J.C."/>
            <person name="Woyke T."/>
            <person name="Bristow J."/>
            <person name="Eisen J.A."/>
            <person name="Markowitz V."/>
            <person name="Hugenholtz P."/>
            <person name="Kyrpides N.C."/>
            <person name="Klenk H.P."/>
        </authorList>
    </citation>
    <scope>NUCLEOTIDE SEQUENCE [LARGE SCALE GENOMIC DNA]</scope>
    <source>
        <strain evidence="5">DSM 11699 / BSA</strain>
    </source>
</reference>
<keyword evidence="1" id="KW-0238">DNA-binding</keyword>
<dbReference type="Pfam" id="PF00239">
    <property type="entry name" value="Resolvase"/>
    <property type="match status" value="1"/>
</dbReference>
<evidence type="ECO:0000256" key="1">
    <source>
        <dbReference type="ARBA" id="ARBA00023125"/>
    </source>
</evidence>
<reference evidence="5" key="2">
    <citation type="submission" date="2011-02" db="EMBL/GenBank/DDBJ databases">
        <title>The complete genome of Desulfurobacterium thermolithotrophum DSM 11699.</title>
        <authorList>
            <consortium name="US DOE Joint Genome Institute (JGI-PGF)"/>
            <person name="Lucas S."/>
            <person name="Copeland A."/>
            <person name="Lapidus A."/>
            <person name="Bruce D."/>
            <person name="Goodwin L."/>
            <person name="Pitluck S."/>
            <person name="Kyrpides N."/>
            <person name="Mavromatis K."/>
            <person name="Pagani I."/>
            <person name="Ivanova N."/>
            <person name="Mikhailova N."/>
            <person name="Daligault H."/>
            <person name="Detter J.C."/>
            <person name="Tapia R."/>
            <person name="Han C."/>
            <person name="Land M."/>
            <person name="Hauser L."/>
            <person name="Markowitz V."/>
            <person name="Cheng J.-F."/>
            <person name="Hugenholtz P."/>
            <person name="Woyke T."/>
            <person name="Wu D."/>
            <person name="Spring S."/>
            <person name="Brambilla E."/>
            <person name="Klenk H.-P."/>
            <person name="Eisen J.A."/>
        </authorList>
    </citation>
    <scope>NUCLEOTIDE SEQUENCE [LARGE SCALE GENOMIC DNA]</scope>
    <source>
        <strain evidence="5">DSM 11699 / BSA</strain>
    </source>
</reference>
<dbReference type="GO" id="GO:0000150">
    <property type="term" value="F:DNA strand exchange activity"/>
    <property type="evidence" value="ECO:0007669"/>
    <property type="project" value="InterPro"/>
</dbReference>
<dbReference type="OrthoDB" id="572247at2"/>
<evidence type="ECO:0000256" key="2">
    <source>
        <dbReference type="ARBA" id="ARBA00023172"/>
    </source>
</evidence>
<protein>
    <submittedName>
        <fullName evidence="4">Resolvase domain</fullName>
    </submittedName>
</protein>
<feature type="domain" description="Resolvase/invertase-type recombinase catalytic" evidence="3">
    <location>
        <begin position="58"/>
        <end position="200"/>
    </location>
</feature>
<dbReference type="EMBL" id="CP002543">
    <property type="protein sequence ID" value="ADY73699.1"/>
    <property type="molecule type" value="Genomic_DNA"/>
</dbReference>
<dbReference type="Gene3D" id="1.10.287.2170">
    <property type="match status" value="1"/>
</dbReference>
<dbReference type="InterPro" id="IPR050639">
    <property type="entry name" value="SSR_resolvase"/>
</dbReference>
<gene>
    <name evidence="4" type="ordered locus">Dester_1062</name>
</gene>
<dbReference type="KEGG" id="dte:Dester_1062"/>